<feature type="transmembrane region" description="Helical" evidence="1">
    <location>
        <begin position="20"/>
        <end position="40"/>
    </location>
</feature>
<keyword evidence="1" id="KW-1133">Transmembrane helix</keyword>
<comment type="caution">
    <text evidence="2">The sequence shown here is derived from an EMBL/GenBank/DDBJ whole genome shotgun (WGS) entry which is preliminary data.</text>
</comment>
<accession>A0ABX2N2S5</accession>
<evidence type="ECO:0008006" key="4">
    <source>
        <dbReference type="Google" id="ProtNLM"/>
    </source>
</evidence>
<evidence type="ECO:0000313" key="2">
    <source>
        <dbReference type="EMBL" id="NVD28004.1"/>
    </source>
</evidence>
<dbReference type="EMBL" id="JABWMH010000002">
    <property type="protein sequence ID" value="NVD28004.1"/>
    <property type="molecule type" value="Genomic_DNA"/>
</dbReference>
<proteinExistence type="predicted"/>
<evidence type="ECO:0000256" key="1">
    <source>
        <dbReference type="SAM" id="Phobius"/>
    </source>
</evidence>
<keyword evidence="1" id="KW-0812">Transmembrane</keyword>
<evidence type="ECO:0000313" key="3">
    <source>
        <dbReference type="Proteomes" id="UP000652427"/>
    </source>
</evidence>
<sequence length="102" mass="10948">MVLEPLDNSDIPQNIVWLHHFSWHVGSVAVIAMTIMFAMAARKREHLILAVFATAISAGFAALAIGLALFGNSVIWTTPAPYPWTLVAIFGFAGLAAARKTA</sequence>
<keyword evidence="3" id="KW-1185">Reference proteome</keyword>
<feature type="transmembrane region" description="Helical" evidence="1">
    <location>
        <begin position="82"/>
        <end position="98"/>
    </location>
</feature>
<organism evidence="2 3">
    <name type="scientific">Parasphingorhabdus flavimaris</name>
    <dbReference type="NCBI Taxonomy" id="266812"/>
    <lineage>
        <taxon>Bacteria</taxon>
        <taxon>Pseudomonadati</taxon>
        <taxon>Pseudomonadota</taxon>
        <taxon>Alphaproteobacteria</taxon>
        <taxon>Sphingomonadales</taxon>
        <taxon>Sphingomonadaceae</taxon>
        <taxon>Parasphingorhabdus</taxon>
    </lineage>
</organism>
<feature type="transmembrane region" description="Helical" evidence="1">
    <location>
        <begin position="47"/>
        <end position="70"/>
    </location>
</feature>
<protein>
    <recommendedName>
        <fullName evidence="4">DUF423 domain-containing protein</fullName>
    </recommendedName>
</protein>
<keyword evidence="1" id="KW-0472">Membrane</keyword>
<dbReference type="RefSeq" id="WP_176279466.1">
    <property type="nucleotide sequence ID" value="NZ_JABWMH010000002.1"/>
</dbReference>
<reference evidence="2 3" key="1">
    <citation type="submission" date="2020-06" db="EMBL/GenBank/DDBJ databases">
        <authorList>
            <person name="Kim S.-J."/>
            <person name="Park S.-J."/>
        </authorList>
    </citation>
    <scope>NUCLEOTIDE SEQUENCE [LARGE SCALE GENOMIC DNA]</scope>
    <source>
        <strain evidence="2 3">SW-151</strain>
    </source>
</reference>
<gene>
    <name evidence="2" type="ORF">HUO14_08825</name>
</gene>
<name>A0ABX2N2S5_9SPHN</name>
<dbReference type="Proteomes" id="UP000652427">
    <property type="component" value="Unassembled WGS sequence"/>
</dbReference>